<evidence type="ECO:0000256" key="5">
    <source>
        <dbReference type="ARBA" id="ARBA00048792"/>
    </source>
</evidence>
<comment type="caution">
    <text evidence="11">The sequence shown here is derived from an EMBL/GenBank/DDBJ whole genome shotgun (WGS) entry which is preliminary data.</text>
</comment>
<evidence type="ECO:0000256" key="4">
    <source>
        <dbReference type="ARBA" id="ARBA00047685"/>
    </source>
</evidence>
<dbReference type="AlphaFoldDB" id="A0A136WDS5"/>
<dbReference type="InterPro" id="IPR009051">
    <property type="entry name" value="Helical_ferredxn"/>
</dbReference>
<dbReference type="Pfam" id="PF07992">
    <property type="entry name" value="Pyr_redox_2"/>
    <property type="match status" value="1"/>
</dbReference>
<gene>
    <name evidence="11" type="primary">preT</name>
    <name evidence="11" type="ORF">CLNEO_21850</name>
</gene>
<evidence type="ECO:0000256" key="8">
    <source>
        <dbReference type="ARBA" id="ARBA00049728"/>
    </source>
</evidence>
<dbReference type="EC" id="1.3.1.1" evidence="8"/>
<dbReference type="EMBL" id="LRVM01000007">
    <property type="protein sequence ID" value="KXL52489.1"/>
    <property type="molecule type" value="Genomic_DNA"/>
</dbReference>
<dbReference type="PANTHER" id="PTHR43073">
    <property type="entry name" value="DIHYDROPYRIMIDINE DEHYDROGENASE [NADP(+)]"/>
    <property type="match status" value="1"/>
</dbReference>
<evidence type="ECO:0000256" key="2">
    <source>
        <dbReference type="ARBA" id="ARBA00030119"/>
    </source>
</evidence>
<dbReference type="PANTHER" id="PTHR43073:SF2">
    <property type="entry name" value="DIHYDROPYRIMIDINE DEHYDROGENASE [NADP(+)]"/>
    <property type="match status" value="1"/>
</dbReference>
<dbReference type="Gene3D" id="1.10.1060.10">
    <property type="entry name" value="Alpha-helical ferredoxin"/>
    <property type="match status" value="1"/>
</dbReference>
<dbReference type="InterPro" id="IPR023753">
    <property type="entry name" value="FAD/NAD-binding_dom"/>
</dbReference>
<dbReference type="Proteomes" id="UP000070539">
    <property type="component" value="Unassembled WGS sequence"/>
</dbReference>
<evidence type="ECO:0000259" key="9">
    <source>
        <dbReference type="Pfam" id="PF07992"/>
    </source>
</evidence>
<comment type="catalytic activity">
    <reaction evidence="5">
        <text>5,6-dihydrouracil + NAD(+) = uracil + NADH + H(+)</text>
        <dbReference type="Rhea" id="RHEA:20189"/>
        <dbReference type="ChEBI" id="CHEBI:15378"/>
        <dbReference type="ChEBI" id="CHEBI:15901"/>
        <dbReference type="ChEBI" id="CHEBI:17568"/>
        <dbReference type="ChEBI" id="CHEBI:57540"/>
        <dbReference type="ChEBI" id="CHEBI:57945"/>
        <dbReference type="EC" id="1.3.1.1"/>
    </reaction>
</comment>
<evidence type="ECO:0000256" key="3">
    <source>
        <dbReference type="ARBA" id="ARBA00032722"/>
    </source>
</evidence>
<name>A0A136WDS5_9FIRM</name>
<dbReference type="GO" id="GO:0004159">
    <property type="term" value="F:dihydropyrimidine dehydrogenase (NAD+) activity"/>
    <property type="evidence" value="ECO:0007669"/>
    <property type="project" value="UniProtKB-EC"/>
</dbReference>
<reference evidence="11 12" key="1">
    <citation type="submission" date="2016-01" db="EMBL/GenBank/DDBJ databases">
        <title>Genome sequence of Clostridium neopropionicum X4, DSM-3847.</title>
        <authorList>
            <person name="Poehlein A."/>
            <person name="Beck M.H."/>
            <person name="Bengelsdorf F.R."/>
            <person name="Daniel R."/>
            <person name="Duerre P."/>
        </authorList>
    </citation>
    <scope>NUCLEOTIDE SEQUENCE [LARGE SCALE GENOMIC DNA]</scope>
    <source>
        <strain evidence="11 12">DSM-3847</strain>
    </source>
</reference>
<proteinExistence type="predicted"/>
<evidence type="ECO:0000256" key="7">
    <source>
        <dbReference type="ARBA" id="ARBA00049714"/>
    </source>
</evidence>
<sequence length="425" mass="45298">MSKVNKPTYVSDAVVGLTPRTAIEEASRCLLCHDAPCSKSCPAGTDPAKFIRSIRFRNVKGAAETIRENNVLGGSCARVCPYDRLCEEACSRCGIDRPIEIGKLQRYAIEQEEALNMTVLKAPEAKKEAKVACIGSGPASLACAAKLAMEGYEVTIYEAEEKAGGVLTYGIAPARLPQHVVDHDIETVKNLGVKFIFNTKVGKDITMEALQEDYAAIFIGTGLWQEKLPDIPGVQLPGVMAAADFLKKARKSEGTYNPGRRVIVIGGGNVAMDCAVSAKLLGAEKVDIYYRRTIEEAPADMAEFQYVLSLGISITTNFAPAEVIGTEKVEAMKFKGRDGESEAKVAVDTIVFAIGQGAEDMGELAPFALNEKGLIIIDDGCKTNIDGIFAGGDIALGGKTVVEAVASGKAAAAEMMNYLAKKEVN</sequence>
<dbReference type="SUPFAM" id="SSF46548">
    <property type="entry name" value="alpha-helical ferredoxin"/>
    <property type="match status" value="1"/>
</dbReference>
<dbReference type="Gene3D" id="3.50.50.60">
    <property type="entry name" value="FAD/NAD(P)-binding domain"/>
    <property type="match status" value="2"/>
</dbReference>
<feature type="domain" description="FAD/NAD(P)-binding" evidence="9">
    <location>
        <begin position="130"/>
        <end position="408"/>
    </location>
</feature>
<evidence type="ECO:0000313" key="12">
    <source>
        <dbReference type="Proteomes" id="UP000070539"/>
    </source>
</evidence>
<protein>
    <recommendedName>
        <fullName evidence="8">dihydrouracil dehydrogenase (NAD(+))</fullName>
        <ecNumber evidence="8">1.3.1.1</ecNumber>
    </recommendedName>
    <alternativeName>
        <fullName evidence="3">Dihydrothymine dehydrogenase</fullName>
    </alternativeName>
    <alternativeName>
        <fullName evidence="2">Dihydrouracil dehydrogenase</fullName>
    </alternativeName>
</protein>
<dbReference type="OrthoDB" id="9803192at2"/>
<dbReference type="Pfam" id="PF14691">
    <property type="entry name" value="Fer4_20"/>
    <property type="match status" value="1"/>
</dbReference>
<dbReference type="SUPFAM" id="SSF51971">
    <property type="entry name" value="Nucleotide-binding domain"/>
    <property type="match status" value="1"/>
</dbReference>
<dbReference type="PRINTS" id="PR00419">
    <property type="entry name" value="ADXRDTASE"/>
</dbReference>
<evidence type="ECO:0000259" key="10">
    <source>
        <dbReference type="Pfam" id="PF14691"/>
    </source>
</evidence>
<dbReference type="InterPro" id="IPR028261">
    <property type="entry name" value="DPD_II"/>
</dbReference>
<accession>A0A136WDS5</accession>
<comment type="function">
    <text evidence="6">Involved in pyrimidine base degradation. Catalyzes physiologically the reduction of uracil to 5,6-dihydrouracil (DHU) by using NADH as a specific cosubstrate. It also catalyzes the reverse reaction and the reduction of thymine to 5,6-dihydrothymine (DHT).</text>
</comment>
<comment type="subunit">
    <text evidence="7">Heterotetramer of 2 PreA and 2 PreT subunits.</text>
</comment>
<keyword evidence="12" id="KW-1185">Reference proteome</keyword>
<evidence type="ECO:0000256" key="1">
    <source>
        <dbReference type="ARBA" id="ARBA00023002"/>
    </source>
</evidence>
<dbReference type="PATRIC" id="fig|36847.3.peg.2557"/>
<dbReference type="STRING" id="36847.CLNEO_21850"/>
<dbReference type="RefSeq" id="WP_066088788.1">
    <property type="nucleotide sequence ID" value="NZ_LRVM01000007.1"/>
</dbReference>
<evidence type="ECO:0000313" key="11">
    <source>
        <dbReference type="EMBL" id="KXL52489.1"/>
    </source>
</evidence>
<keyword evidence="1 11" id="KW-0560">Oxidoreductase</keyword>
<organism evidence="11 12">
    <name type="scientific">Anaerotignum neopropionicum</name>
    <dbReference type="NCBI Taxonomy" id="36847"/>
    <lineage>
        <taxon>Bacteria</taxon>
        <taxon>Bacillati</taxon>
        <taxon>Bacillota</taxon>
        <taxon>Clostridia</taxon>
        <taxon>Lachnospirales</taxon>
        <taxon>Anaerotignaceae</taxon>
        <taxon>Anaerotignum</taxon>
    </lineage>
</organism>
<comment type="catalytic activity">
    <reaction evidence="4">
        <text>5,6-dihydrothymine + NAD(+) = thymine + NADH + H(+)</text>
        <dbReference type="Rhea" id="RHEA:28791"/>
        <dbReference type="ChEBI" id="CHEBI:15378"/>
        <dbReference type="ChEBI" id="CHEBI:17821"/>
        <dbReference type="ChEBI" id="CHEBI:27468"/>
        <dbReference type="ChEBI" id="CHEBI:57540"/>
        <dbReference type="ChEBI" id="CHEBI:57945"/>
        <dbReference type="EC" id="1.3.1.1"/>
    </reaction>
</comment>
<dbReference type="GO" id="GO:0051536">
    <property type="term" value="F:iron-sulfur cluster binding"/>
    <property type="evidence" value="ECO:0007669"/>
    <property type="project" value="InterPro"/>
</dbReference>
<evidence type="ECO:0000256" key="6">
    <source>
        <dbReference type="ARBA" id="ARBA00049578"/>
    </source>
</evidence>
<feature type="domain" description="Dihydroprymidine dehydrogenase" evidence="10">
    <location>
        <begin position="12"/>
        <end position="114"/>
    </location>
</feature>
<dbReference type="InterPro" id="IPR036188">
    <property type="entry name" value="FAD/NAD-bd_sf"/>
</dbReference>